<keyword evidence="2" id="KW-0812">Transmembrane</keyword>
<keyword evidence="2" id="KW-1133">Transmembrane helix</keyword>
<sequence>MISLSGLVNALSGRKDEPFSLFLGIKDIILRPAIIYLPFFFGGLLPLRRQHRARAAHLIGLLGRCGSNRPASSLPQAGSRPRRSPRLTGRGIAPLRSSFSQPKSVAAREKSDWQKPDRRQEGCPKNKKRQPINRCLSNNISDRLTKMLSGPGLVFAFYLSY</sequence>
<feature type="region of interest" description="Disordered" evidence="1">
    <location>
        <begin position="64"/>
        <end position="131"/>
    </location>
</feature>
<name>A0AAN5ALF9_9BACT</name>
<comment type="caution">
    <text evidence="3">The sequence shown here is derived from an EMBL/GenBank/DDBJ whole genome shotgun (WGS) entry which is preliminary data.</text>
</comment>
<dbReference type="EMBL" id="BQKE01000002">
    <property type="protein sequence ID" value="GJM63204.1"/>
    <property type="molecule type" value="Genomic_DNA"/>
</dbReference>
<reference evidence="3 4" key="1">
    <citation type="submission" date="2021-12" db="EMBL/GenBank/DDBJ databases">
        <title>Genome sequencing of bacteria with rrn-lacking chromosome and rrn-plasmid.</title>
        <authorList>
            <person name="Anda M."/>
            <person name="Iwasaki W."/>
        </authorList>
    </citation>
    <scope>NUCLEOTIDE SEQUENCE [LARGE SCALE GENOMIC DNA]</scope>
    <source>
        <strain evidence="3 4">NBRC 15940</strain>
    </source>
</reference>
<dbReference type="Proteomes" id="UP001310022">
    <property type="component" value="Unassembled WGS sequence"/>
</dbReference>
<gene>
    <name evidence="3" type="ORF">PEDI_37560</name>
</gene>
<proteinExistence type="predicted"/>
<keyword evidence="4" id="KW-1185">Reference proteome</keyword>
<protein>
    <submittedName>
        <fullName evidence="3">Uncharacterized protein</fullName>
    </submittedName>
</protein>
<evidence type="ECO:0000313" key="4">
    <source>
        <dbReference type="Proteomes" id="UP001310022"/>
    </source>
</evidence>
<feature type="transmembrane region" description="Helical" evidence="2">
    <location>
        <begin position="28"/>
        <end position="47"/>
    </location>
</feature>
<evidence type="ECO:0000256" key="2">
    <source>
        <dbReference type="SAM" id="Phobius"/>
    </source>
</evidence>
<keyword evidence="2" id="KW-0472">Membrane</keyword>
<evidence type="ECO:0000313" key="3">
    <source>
        <dbReference type="EMBL" id="GJM63204.1"/>
    </source>
</evidence>
<evidence type="ECO:0000256" key="1">
    <source>
        <dbReference type="SAM" id="MobiDB-lite"/>
    </source>
</evidence>
<dbReference type="AlphaFoldDB" id="A0AAN5ALF9"/>
<organism evidence="3 4">
    <name type="scientific">Persicobacter diffluens</name>
    <dbReference type="NCBI Taxonomy" id="981"/>
    <lineage>
        <taxon>Bacteria</taxon>
        <taxon>Pseudomonadati</taxon>
        <taxon>Bacteroidota</taxon>
        <taxon>Cytophagia</taxon>
        <taxon>Cytophagales</taxon>
        <taxon>Persicobacteraceae</taxon>
        <taxon>Persicobacter</taxon>
    </lineage>
</organism>
<feature type="compositionally biased region" description="Basic and acidic residues" evidence="1">
    <location>
        <begin position="106"/>
        <end position="124"/>
    </location>
</feature>
<accession>A0AAN5ALF9</accession>